<dbReference type="GO" id="GO:0006508">
    <property type="term" value="P:proteolysis"/>
    <property type="evidence" value="ECO:0007669"/>
    <property type="project" value="UniProtKB-KW"/>
</dbReference>
<dbReference type="SUPFAM" id="SSF69635">
    <property type="entry name" value="Type III secretory system chaperone-like"/>
    <property type="match status" value="1"/>
</dbReference>
<gene>
    <name evidence="4" type="ORF">EGM88_11650</name>
</gene>
<keyword evidence="5" id="KW-1185">Reference proteome</keyword>
<dbReference type="SUPFAM" id="SSF50494">
    <property type="entry name" value="Trypsin-like serine proteases"/>
    <property type="match status" value="1"/>
</dbReference>
<dbReference type="InterPro" id="IPR043504">
    <property type="entry name" value="Peptidase_S1_PA_chymotrypsin"/>
</dbReference>
<keyword evidence="3" id="KW-0378">Hydrolase</keyword>
<dbReference type="EMBL" id="RPFJ01000015">
    <property type="protein sequence ID" value="RPD95864.1"/>
    <property type="molecule type" value="Genomic_DNA"/>
</dbReference>
<protein>
    <submittedName>
        <fullName evidence="4">Serine protease</fullName>
    </submittedName>
</protein>
<evidence type="ECO:0000256" key="3">
    <source>
        <dbReference type="ARBA" id="ARBA00022801"/>
    </source>
</evidence>
<evidence type="ECO:0000313" key="5">
    <source>
        <dbReference type="Proteomes" id="UP000270856"/>
    </source>
</evidence>
<keyword evidence="2 4" id="KW-0645">Protease</keyword>
<comment type="similarity">
    <text evidence="1">Belongs to the peptidase S1C family.</text>
</comment>
<dbReference type="GO" id="GO:0004252">
    <property type="term" value="F:serine-type endopeptidase activity"/>
    <property type="evidence" value="ECO:0007669"/>
    <property type="project" value="InterPro"/>
</dbReference>
<dbReference type="OrthoDB" id="9766361at2"/>
<dbReference type="PANTHER" id="PTHR43343">
    <property type="entry name" value="PEPTIDASE S12"/>
    <property type="match status" value="1"/>
</dbReference>
<dbReference type="InterPro" id="IPR051201">
    <property type="entry name" value="Chloro_Bact_Ser_Proteases"/>
</dbReference>
<name>A0A3N4NHM2_9FLAO</name>
<dbReference type="Gene3D" id="2.40.10.10">
    <property type="entry name" value="Trypsin-like serine proteases"/>
    <property type="match status" value="2"/>
</dbReference>
<comment type="caution">
    <text evidence="4">The sequence shown here is derived from an EMBL/GenBank/DDBJ whole genome shotgun (WGS) entry which is preliminary data.</text>
</comment>
<dbReference type="InterPro" id="IPR001940">
    <property type="entry name" value="Peptidase_S1C"/>
</dbReference>
<dbReference type="AlphaFoldDB" id="A0A3N4NHM2"/>
<accession>A0A3N4NHM2</accession>
<dbReference type="Proteomes" id="UP000270856">
    <property type="component" value="Unassembled WGS sequence"/>
</dbReference>
<dbReference type="InterPro" id="IPR009003">
    <property type="entry name" value="Peptidase_S1_PA"/>
</dbReference>
<proteinExistence type="inferred from homology"/>
<reference evidence="4 5" key="1">
    <citation type="submission" date="2018-11" db="EMBL/GenBank/DDBJ databases">
        <title>Aureibaculum marinum gen. nov., sp. nov., a member of the family Flavobacteriaceae isolated from the Bohai Sea.</title>
        <authorList>
            <person name="Ji X."/>
        </authorList>
    </citation>
    <scope>NUCLEOTIDE SEQUENCE [LARGE SCALE GENOMIC DNA]</scope>
    <source>
        <strain evidence="4 5">BH-SD17</strain>
    </source>
</reference>
<sequence>MQNIEKSIYKIITGSGIGSGFTISGNNHIITNYHVIEGNKSVAVEDYKKDRYVAKVVMVNRDVDLAFLHIDGYENKEVGITLNEGIEITNTQKIYIHGYPFGMPYTVTEGIVSSVSQPIGNRHFIQTDAAVNPGNSGGPMLNEAGNLIGVTTSKFTDADNVGFGIKHLDLIKEINDFVSTDIAYHVKCNSCDTYTTEESEFCVNCGSDIDISLFEEFEKSHFANFVESTLVELGMDPVLGRAGRDFWEFHQGSAQIRIFVYNRNYLFATSPLNKLPKQNLQELMDYLLTDNVSPYSLGIYNNTIFISYRTHLSDIYSDHADEIKENIKNLALKADDLDDFFVDNYGCEMSIAAKV</sequence>
<dbReference type="RefSeq" id="WP_123898460.1">
    <property type="nucleotide sequence ID" value="NZ_RPFJ01000015.1"/>
</dbReference>
<evidence type="ECO:0000256" key="2">
    <source>
        <dbReference type="ARBA" id="ARBA00022670"/>
    </source>
</evidence>
<dbReference type="PANTHER" id="PTHR43343:SF3">
    <property type="entry name" value="PROTEASE DO-LIKE 8, CHLOROPLASTIC"/>
    <property type="match status" value="1"/>
</dbReference>
<dbReference type="Gene3D" id="3.30.1460.10">
    <property type="match status" value="1"/>
</dbReference>
<dbReference type="PRINTS" id="PR00834">
    <property type="entry name" value="PROTEASES2C"/>
</dbReference>
<evidence type="ECO:0000313" key="4">
    <source>
        <dbReference type="EMBL" id="RPD95864.1"/>
    </source>
</evidence>
<organism evidence="4 5">
    <name type="scientific">Aureibaculum marinum</name>
    <dbReference type="NCBI Taxonomy" id="2487930"/>
    <lineage>
        <taxon>Bacteria</taxon>
        <taxon>Pseudomonadati</taxon>
        <taxon>Bacteroidota</taxon>
        <taxon>Flavobacteriia</taxon>
        <taxon>Flavobacteriales</taxon>
        <taxon>Flavobacteriaceae</taxon>
        <taxon>Aureibaculum</taxon>
    </lineage>
</organism>
<evidence type="ECO:0000256" key="1">
    <source>
        <dbReference type="ARBA" id="ARBA00010541"/>
    </source>
</evidence>
<dbReference type="Pfam" id="PF13365">
    <property type="entry name" value="Trypsin_2"/>
    <property type="match status" value="1"/>
</dbReference>